<evidence type="ECO:0000313" key="4">
    <source>
        <dbReference type="EMBL" id="MDC0721438.1"/>
    </source>
</evidence>
<dbReference type="CDD" id="cd07043">
    <property type="entry name" value="STAS_anti-anti-sigma_factors"/>
    <property type="match status" value="1"/>
</dbReference>
<dbReference type="RefSeq" id="WP_272089941.1">
    <property type="nucleotide sequence ID" value="NZ_JAQNDL010000003.1"/>
</dbReference>
<dbReference type="PANTHER" id="PTHR33495">
    <property type="entry name" value="ANTI-SIGMA FACTOR ANTAGONIST TM_1081-RELATED-RELATED"/>
    <property type="match status" value="1"/>
</dbReference>
<evidence type="ECO:0000256" key="1">
    <source>
        <dbReference type="ARBA" id="ARBA00009013"/>
    </source>
</evidence>
<evidence type="ECO:0000259" key="3">
    <source>
        <dbReference type="PROSITE" id="PS50801"/>
    </source>
</evidence>
<dbReference type="Proteomes" id="UP001221686">
    <property type="component" value="Unassembled WGS sequence"/>
</dbReference>
<evidence type="ECO:0000313" key="5">
    <source>
        <dbReference type="Proteomes" id="UP001221686"/>
    </source>
</evidence>
<sequence>MTITTRQLEDVTVLAPRGKLTIETGSTLRDAVRAALDNGARKLVLNLSEVTTVDSSGIGELVSAYTTANNQNARLKLAAVPPRVHDVLLITRLLSVFEVHESEDEAVRSFA</sequence>
<proteinExistence type="inferred from homology"/>
<evidence type="ECO:0000256" key="2">
    <source>
        <dbReference type="RuleBase" id="RU003749"/>
    </source>
</evidence>
<comment type="caution">
    <text evidence="4">The sequence shown here is derived from an EMBL/GenBank/DDBJ whole genome shotgun (WGS) entry which is preliminary data.</text>
</comment>
<dbReference type="InterPro" id="IPR036513">
    <property type="entry name" value="STAS_dom_sf"/>
</dbReference>
<dbReference type="SUPFAM" id="SSF52091">
    <property type="entry name" value="SpoIIaa-like"/>
    <property type="match status" value="1"/>
</dbReference>
<dbReference type="PROSITE" id="PS50801">
    <property type="entry name" value="STAS"/>
    <property type="match status" value="1"/>
</dbReference>
<dbReference type="NCBIfam" id="TIGR00377">
    <property type="entry name" value="ant_ant_sig"/>
    <property type="match status" value="1"/>
</dbReference>
<organism evidence="4 5">
    <name type="scientific">Nannocystis bainbridge</name>
    <dbReference type="NCBI Taxonomy" id="2995303"/>
    <lineage>
        <taxon>Bacteria</taxon>
        <taxon>Pseudomonadati</taxon>
        <taxon>Myxococcota</taxon>
        <taxon>Polyangia</taxon>
        <taxon>Nannocystales</taxon>
        <taxon>Nannocystaceae</taxon>
        <taxon>Nannocystis</taxon>
    </lineage>
</organism>
<accession>A0ABT5E7N3</accession>
<keyword evidence="5" id="KW-1185">Reference proteome</keyword>
<dbReference type="EMBL" id="JAQNDL010000003">
    <property type="protein sequence ID" value="MDC0721438.1"/>
    <property type="molecule type" value="Genomic_DNA"/>
</dbReference>
<name>A0ABT5E7N3_9BACT</name>
<dbReference type="Pfam" id="PF01740">
    <property type="entry name" value="STAS"/>
    <property type="match status" value="1"/>
</dbReference>
<protein>
    <recommendedName>
        <fullName evidence="2">Anti-sigma factor antagonist</fullName>
    </recommendedName>
</protein>
<reference evidence="4 5" key="1">
    <citation type="submission" date="2022-11" db="EMBL/GenBank/DDBJ databases">
        <title>Minimal conservation of predation-associated metabolite biosynthetic gene clusters underscores biosynthetic potential of Myxococcota including descriptions for ten novel species: Archangium lansinium sp. nov., Myxococcus landrumus sp. nov., Nannocystis bai.</title>
        <authorList>
            <person name="Ahearne A."/>
            <person name="Stevens C."/>
            <person name="Dowd S."/>
        </authorList>
    </citation>
    <scope>NUCLEOTIDE SEQUENCE [LARGE SCALE GENOMIC DNA]</scope>
    <source>
        <strain evidence="4 5">BB15-2</strain>
    </source>
</reference>
<dbReference type="InterPro" id="IPR003658">
    <property type="entry name" value="Anti-sigma_ant"/>
</dbReference>
<feature type="domain" description="STAS" evidence="3">
    <location>
        <begin position="1"/>
        <end position="110"/>
    </location>
</feature>
<dbReference type="InterPro" id="IPR002645">
    <property type="entry name" value="STAS_dom"/>
</dbReference>
<dbReference type="Gene3D" id="3.30.750.24">
    <property type="entry name" value="STAS domain"/>
    <property type="match status" value="1"/>
</dbReference>
<comment type="similarity">
    <text evidence="1 2">Belongs to the anti-sigma-factor antagonist family.</text>
</comment>
<gene>
    <name evidence="4" type="ORF">POL25_31315</name>
</gene>